<reference evidence="1 2" key="1">
    <citation type="journal article" date="2012" name="J. Bacteriol.">
        <title>Genome sequence of Rhizobium grahamii CCGE502, a broad-host-range symbiont with low nodulation competitiveness in Phaseolus vulgaris.</title>
        <authorList>
            <person name="Althabegoiti M.J."/>
            <person name="Lozano L."/>
            <person name="Torres-Tejerizo G."/>
            <person name="Ormeno-Orrillo E."/>
            <person name="Rogel M.A."/>
            <person name="Gonzalez V."/>
            <person name="Martinez-Romero E."/>
        </authorList>
    </citation>
    <scope>NUCLEOTIDE SEQUENCE [LARGE SCALE GENOMIC DNA]</scope>
    <source>
        <strain evidence="1 2">CCGE 502</strain>
    </source>
</reference>
<sequence length="39" mass="3921">MIAVAATVGLILGLSAITVPGDKLTISVVLYILIPIAIS</sequence>
<dbReference type="AlphaFoldDB" id="S3HBX5"/>
<evidence type="ECO:0000313" key="1">
    <source>
        <dbReference type="EMBL" id="EPE96192.1"/>
    </source>
</evidence>
<keyword evidence="2" id="KW-1185">Reference proteome</keyword>
<protein>
    <submittedName>
        <fullName evidence="1">Bile acid:sodium symporter</fullName>
    </submittedName>
</protein>
<organism evidence="1 2">
    <name type="scientific">Rhizobium grahamii CCGE 502</name>
    <dbReference type="NCBI Taxonomy" id="990285"/>
    <lineage>
        <taxon>Bacteria</taxon>
        <taxon>Pseudomonadati</taxon>
        <taxon>Pseudomonadota</taxon>
        <taxon>Alphaproteobacteria</taxon>
        <taxon>Hyphomicrobiales</taxon>
        <taxon>Rhizobiaceae</taxon>
        <taxon>Rhizobium/Agrobacterium group</taxon>
        <taxon>Rhizobium</taxon>
    </lineage>
</organism>
<gene>
    <name evidence="1" type="ORF">RGCCGE502_21480</name>
</gene>
<proteinExistence type="predicted"/>
<comment type="caution">
    <text evidence="1">The sequence shown here is derived from an EMBL/GenBank/DDBJ whole genome shotgun (WGS) entry which is preliminary data.</text>
</comment>
<evidence type="ECO:0000313" key="2">
    <source>
        <dbReference type="Proteomes" id="UP000014411"/>
    </source>
</evidence>
<dbReference type="EMBL" id="AEYE02000027">
    <property type="protein sequence ID" value="EPE96192.1"/>
    <property type="molecule type" value="Genomic_DNA"/>
</dbReference>
<dbReference type="HOGENOM" id="CLU_3315913_0_0_5"/>
<name>S3HBX5_9HYPH</name>
<accession>S3HBX5</accession>
<dbReference type="Proteomes" id="UP000014411">
    <property type="component" value="Unassembled WGS sequence"/>
</dbReference>